<dbReference type="PROSITE" id="PS50110">
    <property type="entry name" value="RESPONSE_REGULATORY"/>
    <property type="match status" value="1"/>
</dbReference>
<evidence type="ECO:0000256" key="2">
    <source>
        <dbReference type="ARBA" id="ARBA00023125"/>
    </source>
</evidence>
<dbReference type="PANTHER" id="PTHR43280">
    <property type="entry name" value="ARAC-FAMILY TRANSCRIPTIONAL REGULATOR"/>
    <property type="match status" value="1"/>
</dbReference>
<dbReference type="AlphaFoldDB" id="A0A0M2SY86"/>
<dbReference type="InterPro" id="IPR020449">
    <property type="entry name" value="Tscrpt_reg_AraC-type_HTH"/>
</dbReference>
<dbReference type="PRINTS" id="PR00032">
    <property type="entry name" value="HTHARAC"/>
</dbReference>
<dbReference type="RefSeq" id="WP_046522974.1">
    <property type="nucleotide sequence ID" value="NZ_LAYY01000006.1"/>
</dbReference>
<evidence type="ECO:0000259" key="6">
    <source>
        <dbReference type="PROSITE" id="PS50110"/>
    </source>
</evidence>
<dbReference type="InterPro" id="IPR011006">
    <property type="entry name" value="CheY-like_superfamily"/>
</dbReference>
<dbReference type="SUPFAM" id="SSF52172">
    <property type="entry name" value="CheY-like"/>
    <property type="match status" value="1"/>
</dbReference>
<dbReference type="Proteomes" id="UP000034166">
    <property type="component" value="Unassembled WGS sequence"/>
</dbReference>
<name>A0A0M2SY86_9BACI</name>
<dbReference type="GO" id="GO:0000160">
    <property type="term" value="P:phosphorelay signal transduction system"/>
    <property type="evidence" value="ECO:0007669"/>
    <property type="project" value="InterPro"/>
</dbReference>
<proteinExistence type="predicted"/>
<keyword evidence="3" id="KW-0804">Transcription</keyword>
<dbReference type="GO" id="GO:0043565">
    <property type="term" value="F:sequence-specific DNA binding"/>
    <property type="evidence" value="ECO:0007669"/>
    <property type="project" value="InterPro"/>
</dbReference>
<keyword evidence="8" id="KW-1185">Reference proteome</keyword>
<evidence type="ECO:0000256" key="3">
    <source>
        <dbReference type="ARBA" id="ARBA00023163"/>
    </source>
</evidence>
<dbReference type="Gene3D" id="1.10.10.60">
    <property type="entry name" value="Homeodomain-like"/>
    <property type="match status" value="2"/>
</dbReference>
<dbReference type="SMART" id="SM00342">
    <property type="entry name" value="HTH_ARAC"/>
    <property type="match status" value="1"/>
</dbReference>
<dbReference type="Pfam" id="PF12833">
    <property type="entry name" value="HTH_18"/>
    <property type="match status" value="1"/>
</dbReference>
<dbReference type="PANTHER" id="PTHR43280:SF28">
    <property type="entry name" value="HTH-TYPE TRANSCRIPTIONAL ACTIVATOR RHAS"/>
    <property type="match status" value="1"/>
</dbReference>
<dbReference type="Gene3D" id="3.40.50.2300">
    <property type="match status" value="1"/>
</dbReference>
<keyword evidence="1" id="KW-0805">Transcription regulation</keyword>
<evidence type="ECO:0000256" key="1">
    <source>
        <dbReference type="ARBA" id="ARBA00023015"/>
    </source>
</evidence>
<feature type="domain" description="Response regulatory" evidence="6">
    <location>
        <begin position="4"/>
        <end position="121"/>
    </location>
</feature>
<dbReference type="InterPro" id="IPR018060">
    <property type="entry name" value="HTH_AraC"/>
</dbReference>
<comment type="caution">
    <text evidence="7">The sequence shown here is derived from an EMBL/GenBank/DDBJ whole genome shotgun (WGS) entry which is preliminary data.</text>
</comment>
<dbReference type="Pfam" id="PF00072">
    <property type="entry name" value="Response_reg"/>
    <property type="match status" value="1"/>
</dbReference>
<dbReference type="OrthoDB" id="342399at2"/>
<keyword evidence="4" id="KW-0597">Phosphoprotein</keyword>
<reference evidence="7 8" key="1">
    <citation type="submission" date="2015-04" db="EMBL/GenBank/DDBJ databases">
        <title>Taxonomic description and genome sequence of Bacillus campisalis sp. nov., a novel member of the genus Bacillus isolated from solar saltern.</title>
        <authorList>
            <person name="Mathan Kumar R."/>
            <person name="Kaur G."/>
            <person name="Kumar A."/>
            <person name="Singh N.K."/>
            <person name="Kaur N."/>
            <person name="Kumar N."/>
            <person name="Mayilraj S."/>
        </authorList>
    </citation>
    <scope>NUCLEOTIDE SEQUENCE [LARGE SCALE GENOMIC DNA]</scope>
    <source>
        <strain evidence="7 8">SA2-6</strain>
    </source>
</reference>
<dbReference type="InterPro" id="IPR001789">
    <property type="entry name" value="Sig_transdc_resp-reg_receiver"/>
</dbReference>
<protein>
    <recommendedName>
        <fullName evidence="9">AraC family transcriptional regulator</fullName>
    </recommendedName>
</protein>
<sequence>MRARVLIVDDELLIRQGIKHYIDWEQEGFEVAGEASNGQEALQLIETAKPHIILTDIVMPIIDGEELTRIVKERYPEIEVIILSSFGEFDYVRSAFQSGVVDYILKPKLDAEGLLNVLKKAAGRIPGLQLDGGGNGGSLPLSAIIEKAISGYETDFGKAALAGRFPYEYFCLLGTSPAEQGDRIKQAVETAIPEGVFVPFQGRKDVRCLFVNTGNQQFQALPGLARQLAEPENITLAISSEFTQLSNIKEAYNEILQLLDVSFYLSDRKVVNASDLPPLPPKPESFRHDYFTEEIKRKNFEHAFSYLEAHAAGMSAQYDTEVFEFKTFFGNIIFNITVLLGNMGYEVKELEKRKHAYFHGIEDAKTAGNVLGQLSSFIAEAKACIQSSVNQPDNANLKKVMDYIREHYAEPLTLTEVARHFHFNPSYLSTYFSTHNQESFVEYVNRIRIEEASRLLVHGSAPISEISGMVGFSDHSYFCKVFKKSTGLSPSQYRRKQPRR</sequence>
<gene>
    <name evidence="7" type="ORF">WQ57_06660</name>
</gene>
<dbReference type="PROSITE" id="PS01124">
    <property type="entry name" value="HTH_ARAC_FAMILY_2"/>
    <property type="match status" value="1"/>
</dbReference>
<dbReference type="InterPro" id="IPR009057">
    <property type="entry name" value="Homeodomain-like_sf"/>
</dbReference>
<dbReference type="PATRIC" id="fig|1408103.3.peg.1497"/>
<dbReference type="GO" id="GO:0003700">
    <property type="term" value="F:DNA-binding transcription factor activity"/>
    <property type="evidence" value="ECO:0007669"/>
    <property type="project" value="InterPro"/>
</dbReference>
<feature type="domain" description="HTH araC/xylS-type" evidence="5">
    <location>
        <begin position="398"/>
        <end position="496"/>
    </location>
</feature>
<evidence type="ECO:0000259" key="5">
    <source>
        <dbReference type="PROSITE" id="PS01124"/>
    </source>
</evidence>
<dbReference type="SUPFAM" id="SSF46689">
    <property type="entry name" value="Homeodomain-like"/>
    <property type="match status" value="2"/>
</dbReference>
<dbReference type="CDD" id="cd17536">
    <property type="entry name" value="REC_YesN-like"/>
    <property type="match status" value="1"/>
</dbReference>
<dbReference type="EMBL" id="LAYY01000006">
    <property type="protein sequence ID" value="KKK38671.1"/>
    <property type="molecule type" value="Genomic_DNA"/>
</dbReference>
<evidence type="ECO:0008006" key="9">
    <source>
        <dbReference type="Google" id="ProtNLM"/>
    </source>
</evidence>
<feature type="modified residue" description="4-aspartylphosphate" evidence="4">
    <location>
        <position position="56"/>
    </location>
</feature>
<organism evidence="7 8">
    <name type="scientific">Mesobacillus campisalis</name>
    <dbReference type="NCBI Taxonomy" id="1408103"/>
    <lineage>
        <taxon>Bacteria</taxon>
        <taxon>Bacillati</taxon>
        <taxon>Bacillota</taxon>
        <taxon>Bacilli</taxon>
        <taxon>Bacillales</taxon>
        <taxon>Bacillaceae</taxon>
        <taxon>Mesobacillus</taxon>
    </lineage>
</organism>
<dbReference type="SMART" id="SM00448">
    <property type="entry name" value="REC"/>
    <property type="match status" value="1"/>
</dbReference>
<evidence type="ECO:0000313" key="7">
    <source>
        <dbReference type="EMBL" id="KKK38671.1"/>
    </source>
</evidence>
<accession>A0A0M2SY86</accession>
<keyword evidence="2" id="KW-0238">DNA-binding</keyword>
<evidence type="ECO:0000256" key="4">
    <source>
        <dbReference type="PROSITE-ProRule" id="PRU00169"/>
    </source>
</evidence>
<evidence type="ECO:0000313" key="8">
    <source>
        <dbReference type="Proteomes" id="UP000034166"/>
    </source>
</evidence>